<evidence type="ECO:0000256" key="1">
    <source>
        <dbReference type="SAM" id="MobiDB-lite"/>
    </source>
</evidence>
<keyword evidence="2" id="KW-0472">Membrane</keyword>
<dbReference type="InterPro" id="IPR039960">
    <property type="entry name" value="MCP1"/>
</dbReference>
<organism evidence="4 5">
    <name type="scientific">Saccharata proteae CBS 121410</name>
    <dbReference type="NCBI Taxonomy" id="1314787"/>
    <lineage>
        <taxon>Eukaryota</taxon>
        <taxon>Fungi</taxon>
        <taxon>Dikarya</taxon>
        <taxon>Ascomycota</taxon>
        <taxon>Pezizomycotina</taxon>
        <taxon>Dothideomycetes</taxon>
        <taxon>Dothideomycetes incertae sedis</taxon>
        <taxon>Botryosphaeriales</taxon>
        <taxon>Saccharataceae</taxon>
        <taxon>Saccharata</taxon>
    </lineage>
</organism>
<dbReference type="GO" id="GO:0055088">
    <property type="term" value="P:lipid homeostasis"/>
    <property type="evidence" value="ECO:0007669"/>
    <property type="project" value="InterPro"/>
</dbReference>
<evidence type="ECO:0000256" key="2">
    <source>
        <dbReference type="SAM" id="Phobius"/>
    </source>
</evidence>
<gene>
    <name evidence="4" type="ORF">K490DRAFT_52223</name>
</gene>
<evidence type="ECO:0000313" key="4">
    <source>
        <dbReference type="EMBL" id="KAF2083214.1"/>
    </source>
</evidence>
<dbReference type="OrthoDB" id="10259513at2759"/>
<dbReference type="Pfam" id="PF07950">
    <property type="entry name" value="MCP1_TM"/>
    <property type="match status" value="1"/>
</dbReference>
<dbReference type="AlphaFoldDB" id="A0A9P4HKG4"/>
<feature type="transmembrane region" description="Helical" evidence="2">
    <location>
        <begin position="261"/>
        <end position="282"/>
    </location>
</feature>
<dbReference type="PANTHER" id="PTHR38409">
    <property type="entry name" value="MDM10-COMPLEMENTING PROTEIN 1"/>
    <property type="match status" value="1"/>
</dbReference>
<feature type="transmembrane region" description="Helical" evidence="2">
    <location>
        <begin position="113"/>
        <end position="136"/>
    </location>
</feature>
<feature type="domain" description="Mitochondrial adapter protein MCP1 transmembrane" evidence="3">
    <location>
        <begin position="178"/>
        <end position="286"/>
    </location>
</feature>
<accession>A0A9P4HKG4</accession>
<keyword evidence="5" id="KW-1185">Reference proteome</keyword>
<dbReference type="PANTHER" id="PTHR38409:SF1">
    <property type="entry name" value="MITOCHONDRIAL ADAPTER PROTEIN MCP1"/>
    <property type="match status" value="1"/>
</dbReference>
<sequence>MTELPDLEPVRSRELSLQELEPSPVDETPYENEKDYFPLPETPTPRIARTSTLGLSGHGPVYWLTALQKYSSYTFLAFATMHITNTSLIPLVTRSVPQSSPYLLLTRPYYQDIPMEPLLITLPLAIHITSGLVLRLHRRRKLVKRYAGAESLRHERRSVPWPTVSGTSKLGYAAMVTVASHAVVNRIVPLMVEGGSTGVGLEYVSHGFAKWPLVSTGFYAALVGASVWHGVWGMARWLGLTPAGVVEGGVAGQMRKKRRWYVVNGVAAAIATLWAAGGIGIVGTGGEAKGWVGKGYDELFRSIPVVGPWL</sequence>
<reference evidence="4" key="1">
    <citation type="journal article" date="2020" name="Stud. Mycol.">
        <title>101 Dothideomycetes genomes: a test case for predicting lifestyles and emergence of pathogens.</title>
        <authorList>
            <person name="Haridas S."/>
            <person name="Albert R."/>
            <person name="Binder M."/>
            <person name="Bloem J."/>
            <person name="Labutti K."/>
            <person name="Salamov A."/>
            <person name="Andreopoulos B."/>
            <person name="Baker S."/>
            <person name="Barry K."/>
            <person name="Bills G."/>
            <person name="Bluhm B."/>
            <person name="Cannon C."/>
            <person name="Castanera R."/>
            <person name="Culley D."/>
            <person name="Daum C."/>
            <person name="Ezra D."/>
            <person name="Gonzalez J."/>
            <person name="Henrissat B."/>
            <person name="Kuo A."/>
            <person name="Liang C."/>
            <person name="Lipzen A."/>
            <person name="Lutzoni F."/>
            <person name="Magnuson J."/>
            <person name="Mondo S."/>
            <person name="Nolan M."/>
            <person name="Ohm R."/>
            <person name="Pangilinan J."/>
            <person name="Park H.-J."/>
            <person name="Ramirez L."/>
            <person name="Alfaro M."/>
            <person name="Sun H."/>
            <person name="Tritt A."/>
            <person name="Yoshinaga Y."/>
            <person name="Zwiers L.-H."/>
            <person name="Turgeon B."/>
            <person name="Goodwin S."/>
            <person name="Spatafora J."/>
            <person name="Crous P."/>
            <person name="Grigoriev I."/>
        </authorList>
    </citation>
    <scope>NUCLEOTIDE SEQUENCE</scope>
    <source>
        <strain evidence="4">CBS 121410</strain>
    </source>
</reference>
<dbReference type="Proteomes" id="UP000799776">
    <property type="component" value="Unassembled WGS sequence"/>
</dbReference>
<comment type="caution">
    <text evidence="4">The sequence shown here is derived from an EMBL/GenBank/DDBJ whole genome shotgun (WGS) entry which is preliminary data.</text>
</comment>
<feature type="region of interest" description="Disordered" evidence="1">
    <location>
        <begin position="1"/>
        <end position="43"/>
    </location>
</feature>
<dbReference type="GO" id="GO:0005741">
    <property type="term" value="C:mitochondrial outer membrane"/>
    <property type="evidence" value="ECO:0007669"/>
    <property type="project" value="TreeGrafter"/>
</dbReference>
<dbReference type="EMBL" id="ML978828">
    <property type="protein sequence ID" value="KAF2083214.1"/>
    <property type="molecule type" value="Genomic_DNA"/>
</dbReference>
<feature type="transmembrane region" description="Helical" evidence="2">
    <location>
        <begin position="73"/>
        <end position="93"/>
    </location>
</feature>
<name>A0A9P4HKG4_9PEZI</name>
<proteinExistence type="predicted"/>
<keyword evidence="2" id="KW-0812">Transmembrane</keyword>
<evidence type="ECO:0000313" key="5">
    <source>
        <dbReference type="Proteomes" id="UP000799776"/>
    </source>
</evidence>
<protein>
    <recommendedName>
        <fullName evidence="3">Mitochondrial adapter protein MCP1 transmembrane domain-containing protein</fullName>
    </recommendedName>
</protein>
<dbReference type="InterPro" id="IPR012472">
    <property type="entry name" value="MCP1_TM"/>
</dbReference>
<keyword evidence="2" id="KW-1133">Transmembrane helix</keyword>
<dbReference type="GO" id="GO:0007005">
    <property type="term" value="P:mitochondrion organization"/>
    <property type="evidence" value="ECO:0007669"/>
    <property type="project" value="TreeGrafter"/>
</dbReference>
<evidence type="ECO:0000259" key="3">
    <source>
        <dbReference type="Pfam" id="PF07950"/>
    </source>
</evidence>